<dbReference type="Gene3D" id="3.40.50.12710">
    <property type="match status" value="1"/>
</dbReference>
<dbReference type="OrthoDB" id="9794208at2"/>
<dbReference type="EMBL" id="FNFX01000004">
    <property type="protein sequence ID" value="SDK67024.1"/>
    <property type="molecule type" value="Genomic_DNA"/>
</dbReference>
<evidence type="ECO:0000313" key="4">
    <source>
        <dbReference type="Proteomes" id="UP000198629"/>
    </source>
</evidence>
<dbReference type="Proteomes" id="UP000198629">
    <property type="component" value="Unassembled WGS sequence"/>
</dbReference>
<evidence type="ECO:0000313" key="3">
    <source>
        <dbReference type="EMBL" id="SDK67024.1"/>
    </source>
</evidence>
<dbReference type="Pfam" id="PF02636">
    <property type="entry name" value="Methyltransf_28"/>
    <property type="match status" value="1"/>
</dbReference>
<dbReference type="PANTHER" id="PTHR12049">
    <property type="entry name" value="PROTEIN ARGININE METHYLTRANSFERASE NDUFAF7, MITOCHONDRIAL"/>
    <property type="match status" value="1"/>
</dbReference>
<dbReference type="GO" id="GO:0035243">
    <property type="term" value="F:protein-arginine omega-N symmetric methyltransferase activity"/>
    <property type="evidence" value="ECO:0007669"/>
    <property type="project" value="TreeGrafter"/>
</dbReference>
<evidence type="ECO:0000256" key="2">
    <source>
        <dbReference type="ARBA" id="ARBA00022679"/>
    </source>
</evidence>
<dbReference type="AlphaFoldDB" id="A0A1G9DT65"/>
<gene>
    <name evidence="3" type="ORF">SAMN05192566_1960</name>
</gene>
<dbReference type="InterPro" id="IPR029063">
    <property type="entry name" value="SAM-dependent_MTases_sf"/>
</dbReference>
<keyword evidence="2 3" id="KW-0808">Transferase</keyword>
<keyword evidence="4" id="KW-1185">Reference proteome</keyword>
<dbReference type="RefSeq" id="WP_091471979.1">
    <property type="nucleotide sequence ID" value="NZ_FNFX01000004.1"/>
</dbReference>
<sequence>MTVQPISSQLPALDASAQQHCDRVAAHIQQQIRQRGGWISFADYMHMALYTPHLGYYSGDASKFGRTGDFVTAPEISPLFASALANQVNQVLHHTGGSVLELGAGTGKLAIGVLQKLHALDQLPEHYYILEVSANLRERQQQALQAVLPEAIFSRVQWLHSLPEAFTGVVIGNEVLDAVPVQVIQWQNGQWQERGVAFEQTFVWQNRPLQDQSLAAHIDTSHLPEGYTTEICPAARGLIASLATMLRQGLILLPDYGFAAREYYHPQRHQGTLMCHFQHYAHDDPFVYPGLQDITAHVDFTAMAETALMYGLDCAGYTTQAQFLMNCGILQMLAAVSPEDSARYLPMVAAVQKLLSPAEMGELFKVLALGKGLGEPLLGFVNGDKRHQL</sequence>
<accession>A0A1G9DT65</accession>
<keyword evidence="1 3" id="KW-0489">Methyltransferase</keyword>
<dbReference type="PANTHER" id="PTHR12049:SF7">
    <property type="entry name" value="PROTEIN ARGININE METHYLTRANSFERASE NDUFAF7, MITOCHONDRIAL"/>
    <property type="match status" value="1"/>
</dbReference>
<protein>
    <submittedName>
        <fullName evidence="3">SAM-dependent methyltransferase, MidA family</fullName>
    </submittedName>
</protein>
<dbReference type="InterPro" id="IPR003788">
    <property type="entry name" value="NDUFAF7"/>
</dbReference>
<evidence type="ECO:0000256" key="1">
    <source>
        <dbReference type="ARBA" id="ARBA00022603"/>
    </source>
</evidence>
<organism evidence="3 4">
    <name type="scientific">Methylophilus rhizosphaerae</name>
    <dbReference type="NCBI Taxonomy" id="492660"/>
    <lineage>
        <taxon>Bacteria</taxon>
        <taxon>Pseudomonadati</taxon>
        <taxon>Pseudomonadota</taxon>
        <taxon>Betaproteobacteria</taxon>
        <taxon>Nitrosomonadales</taxon>
        <taxon>Methylophilaceae</taxon>
        <taxon>Methylophilus</taxon>
    </lineage>
</organism>
<reference evidence="4" key="1">
    <citation type="submission" date="2016-10" db="EMBL/GenBank/DDBJ databases">
        <authorList>
            <person name="Varghese N."/>
            <person name="Submissions S."/>
        </authorList>
    </citation>
    <scope>NUCLEOTIDE SEQUENCE [LARGE SCALE GENOMIC DNA]</scope>
    <source>
        <strain evidence="4">CBMB127</strain>
    </source>
</reference>
<dbReference type="SUPFAM" id="SSF53335">
    <property type="entry name" value="S-adenosyl-L-methionine-dependent methyltransferases"/>
    <property type="match status" value="1"/>
</dbReference>
<dbReference type="GO" id="GO:0032259">
    <property type="term" value="P:methylation"/>
    <property type="evidence" value="ECO:0007669"/>
    <property type="project" value="UniProtKB-KW"/>
</dbReference>
<dbReference type="STRING" id="492660.SAMN05192566_1960"/>
<name>A0A1G9DT65_9PROT</name>
<proteinExistence type="predicted"/>
<dbReference type="InterPro" id="IPR038375">
    <property type="entry name" value="NDUFAF7_sf"/>
</dbReference>